<dbReference type="Pfam" id="PF13563">
    <property type="entry name" value="2_5_RNA_ligase2"/>
    <property type="match status" value="1"/>
</dbReference>
<feature type="active site" description="Proton donor" evidence="2">
    <location>
        <position position="51"/>
    </location>
</feature>
<dbReference type="GO" id="GO:0008664">
    <property type="term" value="F:RNA 2',3'-cyclic 3'-phosphodiesterase activity"/>
    <property type="evidence" value="ECO:0007669"/>
    <property type="project" value="UniProtKB-EC"/>
</dbReference>
<evidence type="ECO:0000256" key="1">
    <source>
        <dbReference type="ARBA" id="ARBA00022801"/>
    </source>
</evidence>
<dbReference type="AlphaFoldDB" id="A0A831KCF4"/>
<dbReference type="EMBL" id="DRCV01000200">
    <property type="protein sequence ID" value="HDK38269.1"/>
    <property type="molecule type" value="Genomic_DNA"/>
</dbReference>
<evidence type="ECO:0000256" key="2">
    <source>
        <dbReference type="HAMAP-Rule" id="MF_01940"/>
    </source>
</evidence>
<sequence length="184" mass="21243">MPCKNWKYSVAKNKRLFFALWPDKGVRRHLANLQTILPQAQGNWVHPMDLHITLQFLGSVPSNQQNCIREAANAIQAFPFELEISRLDFWPKPRIAWAGPEQTPAELLELAKSLSQNLQECGFEPEKRLYQPHVTLLRKTTPNMAIELPEPISWPVNEFVLVESCPGGEPPWYKVIEHWPLVKE</sequence>
<dbReference type="SUPFAM" id="SSF55144">
    <property type="entry name" value="LigT-like"/>
    <property type="match status" value="1"/>
</dbReference>
<reference evidence="3" key="1">
    <citation type="journal article" date="2020" name="mSystems">
        <title>Genome- and Community-Level Interaction Insights into Carbon Utilization and Element Cycling Functions of Hydrothermarchaeota in Hydrothermal Sediment.</title>
        <authorList>
            <person name="Zhou Z."/>
            <person name="Liu Y."/>
            <person name="Xu W."/>
            <person name="Pan J."/>
            <person name="Luo Z.H."/>
            <person name="Li M."/>
        </authorList>
    </citation>
    <scope>NUCLEOTIDE SEQUENCE [LARGE SCALE GENOMIC DNA]</scope>
    <source>
        <strain evidence="3">HyVt-26</strain>
    </source>
</reference>
<evidence type="ECO:0000313" key="3">
    <source>
        <dbReference type="EMBL" id="HDK38269.1"/>
    </source>
</evidence>
<comment type="catalytic activity">
    <reaction evidence="2">
        <text>a 3'-end 2',3'-cyclophospho-ribonucleotide-RNA + H2O = a 3'-end 2'-phospho-ribonucleotide-RNA + H(+)</text>
        <dbReference type="Rhea" id="RHEA:11828"/>
        <dbReference type="Rhea" id="RHEA-COMP:10464"/>
        <dbReference type="Rhea" id="RHEA-COMP:17353"/>
        <dbReference type="ChEBI" id="CHEBI:15377"/>
        <dbReference type="ChEBI" id="CHEBI:15378"/>
        <dbReference type="ChEBI" id="CHEBI:83064"/>
        <dbReference type="ChEBI" id="CHEBI:173113"/>
        <dbReference type="EC" id="3.1.4.58"/>
    </reaction>
</comment>
<organism evidence="3">
    <name type="scientific">Thiolapillus brandeum</name>
    <dbReference type="NCBI Taxonomy" id="1076588"/>
    <lineage>
        <taxon>Bacteria</taxon>
        <taxon>Pseudomonadati</taxon>
        <taxon>Pseudomonadota</taxon>
        <taxon>Gammaproteobacteria</taxon>
        <taxon>Chromatiales</taxon>
        <taxon>Sedimenticolaceae</taxon>
        <taxon>Thiolapillus</taxon>
    </lineage>
</organism>
<feature type="short sequence motif" description="HXTX 2" evidence="2">
    <location>
        <begin position="133"/>
        <end position="136"/>
    </location>
</feature>
<dbReference type="GO" id="GO:0004113">
    <property type="term" value="F:2',3'-cyclic-nucleotide 3'-phosphodiesterase activity"/>
    <property type="evidence" value="ECO:0007669"/>
    <property type="project" value="InterPro"/>
</dbReference>
<keyword evidence="1 2" id="KW-0378">Hydrolase</keyword>
<name>A0A831KCF4_9GAMM</name>
<dbReference type="PANTHER" id="PTHR35561">
    <property type="entry name" value="RNA 2',3'-CYCLIC PHOSPHODIESTERASE"/>
    <property type="match status" value="1"/>
</dbReference>
<dbReference type="PANTHER" id="PTHR35561:SF1">
    <property type="entry name" value="RNA 2',3'-CYCLIC PHOSPHODIESTERASE"/>
    <property type="match status" value="1"/>
</dbReference>
<dbReference type="Proteomes" id="UP000885822">
    <property type="component" value="Unassembled WGS sequence"/>
</dbReference>
<comment type="caution">
    <text evidence="3">The sequence shown here is derived from an EMBL/GenBank/DDBJ whole genome shotgun (WGS) entry which is preliminary data.</text>
</comment>
<proteinExistence type="inferred from homology"/>
<dbReference type="HAMAP" id="MF_01940">
    <property type="entry name" value="RNA_CPDase"/>
    <property type="match status" value="1"/>
</dbReference>
<dbReference type="EC" id="3.1.4.58" evidence="2"/>
<comment type="function">
    <text evidence="2">Hydrolyzes RNA 2',3'-cyclic phosphodiester to an RNA 2'-phosphomonoester.</text>
</comment>
<dbReference type="Gene3D" id="3.90.1140.10">
    <property type="entry name" value="Cyclic phosphodiesterase"/>
    <property type="match status" value="1"/>
</dbReference>
<dbReference type="InterPro" id="IPR009097">
    <property type="entry name" value="Cyclic_Pdiesterase"/>
</dbReference>
<protein>
    <recommendedName>
        <fullName evidence="2">RNA 2',3'-cyclic phosphodiesterase</fullName>
        <shortName evidence="2">RNA 2',3'-CPDase</shortName>
        <ecNumber evidence="2">3.1.4.58</ecNumber>
    </recommendedName>
</protein>
<dbReference type="InterPro" id="IPR004175">
    <property type="entry name" value="RNA_CPDase"/>
</dbReference>
<comment type="similarity">
    <text evidence="2">Belongs to the 2H phosphoesterase superfamily. ThpR family.</text>
</comment>
<gene>
    <name evidence="3" type="primary">thpR</name>
    <name evidence="3" type="ORF">ENG92_04560</name>
</gene>
<dbReference type="NCBIfam" id="TIGR02258">
    <property type="entry name" value="2_5_ligase"/>
    <property type="match status" value="1"/>
</dbReference>
<accession>A0A831KCF4</accession>
<feature type="active site" description="Proton acceptor" evidence="2">
    <location>
        <position position="133"/>
    </location>
</feature>
<feature type="short sequence motif" description="HXTX 1" evidence="2">
    <location>
        <begin position="51"/>
        <end position="54"/>
    </location>
</feature>